<evidence type="ECO:0000256" key="1">
    <source>
        <dbReference type="SAM" id="MobiDB-lite"/>
    </source>
</evidence>
<dbReference type="Proteomes" id="UP000618754">
    <property type="component" value="Unassembled WGS sequence"/>
</dbReference>
<comment type="caution">
    <text evidence="2">The sequence shown here is derived from an EMBL/GenBank/DDBJ whole genome shotgun (WGS) entry which is preliminary data.</text>
</comment>
<evidence type="ECO:0000313" key="2">
    <source>
        <dbReference type="EMBL" id="MBD1387650.1"/>
    </source>
</evidence>
<dbReference type="RefSeq" id="WP_191177496.1">
    <property type="nucleotide sequence ID" value="NZ_JACWMW010000007.1"/>
</dbReference>
<organism evidence="2 3">
    <name type="scientific">Mucilaginibacter rigui</name>
    <dbReference type="NCBI Taxonomy" id="534635"/>
    <lineage>
        <taxon>Bacteria</taxon>
        <taxon>Pseudomonadati</taxon>
        <taxon>Bacteroidota</taxon>
        <taxon>Sphingobacteriia</taxon>
        <taxon>Sphingobacteriales</taxon>
        <taxon>Sphingobacteriaceae</taxon>
        <taxon>Mucilaginibacter</taxon>
    </lineage>
</organism>
<reference evidence="2 3" key="1">
    <citation type="submission" date="2020-09" db="EMBL/GenBank/DDBJ databases">
        <title>Novel species of Mucilaginibacter isolated from a glacier on the Tibetan Plateau.</title>
        <authorList>
            <person name="Liu Q."/>
            <person name="Xin Y.-H."/>
        </authorList>
    </citation>
    <scope>NUCLEOTIDE SEQUENCE [LARGE SCALE GENOMIC DNA]</scope>
    <source>
        <strain evidence="2 3">CGMCC 1.13878</strain>
    </source>
</reference>
<sequence>MQFSSLKYLLVFICIFSILESTGISVVSLLTKNHIAQNNSPIANDDETTPERTETKENKLKELWASELDLKIPYLYISLTKVTYPHKQPTAHLAWVPPVPTPPPNYIG</sequence>
<accession>A0ABR7XBY1</accession>
<protein>
    <submittedName>
        <fullName evidence="2">Uncharacterized protein</fullName>
    </submittedName>
</protein>
<feature type="region of interest" description="Disordered" evidence="1">
    <location>
        <begin position="38"/>
        <end position="57"/>
    </location>
</feature>
<evidence type="ECO:0000313" key="3">
    <source>
        <dbReference type="Proteomes" id="UP000618754"/>
    </source>
</evidence>
<proteinExistence type="predicted"/>
<name>A0ABR7XBY1_9SPHI</name>
<dbReference type="EMBL" id="JACWMW010000007">
    <property type="protein sequence ID" value="MBD1387650.1"/>
    <property type="molecule type" value="Genomic_DNA"/>
</dbReference>
<gene>
    <name evidence="2" type="ORF">IDJ75_20360</name>
</gene>
<keyword evidence="3" id="KW-1185">Reference proteome</keyword>